<protein>
    <recommendedName>
        <fullName evidence="4">Tetratricopeptide repeat protein</fullName>
    </recommendedName>
</protein>
<dbReference type="RefSeq" id="WP_168057547.1">
    <property type="nucleotide sequence ID" value="NZ_VTOW01000001.1"/>
</dbReference>
<proteinExistence type="predicted"/>
<dbReference type="EMBL" id="VTOW01000001">
    <property type="protein sequence ID" value="NKE69230.1"/>
    <property type="molecule type" value="Genomic_DNA"/>
</dbReference>
<name>A0A7X6DL63_9BACT</name>
<evidence type="ECO:0000256" key="1">
    <source>
        <dbReference type="SAM" id="MobiDB-lite"/>
    </source>
</evidence>
<dbReference type="SMART" id="SM00028">
    <property type="entry name" value="TPR"/>
    <property type="match status" value="2"/>
</dbReference>
<gene>
    <name evidence="2" type="ORF">MNODULE_00490</name>
</gene>
<evidence type="ECO:0000313" key="3">
    <source>
        <dbReference type="Proteomes" id="UP000534783"/>
    </source>
</evidence>
<evidence type="ECO:0008006" key="4">
    <source>
        <dbReference type="Google" id="ProtNLM"/>
    </source>
</evidence>
<accession>A0A7X6DL63</accession>
<dbReference type="InterPro" id="IPR019734">
    <property type="entry name" value="TPR_rpt"/>
</dbReference>
<dbReference type="Pfam" id="PF14559">
    <property type="entry name" value="TPR_19"/>
    <property type="match status" value="1"/>
</dbReference>
<organism evidence="2 3">
    <name type="scientific">Candidatus Manganitrophus noduliformans</name>
    <dbReference type="NCBI Taxonomy" id="2606439"/>
    <lineage>
        <taxon>Bacteria</taxon>
        <taxon>Pseudomonadati</taxon>
        <taxon>Nitrospirota</taxon>
        <taxon>Nitrospiria</taxon>
        <taxon>Candidatus Troglogloeales</taxon>
        <taxon>Candidatus Manganitrophaceae</taxon>
        <taxon>Candidatus Manganitrophus</taxon>
    </lineage>
</organism>
<keyword evidence="3" id="KW-1185">Reference proteome</keyword>
<dbReference type="Gene3D" id="1.25.40.10">
    <property type="entry name" value="Tetratricopeptide repeat domain"/>
    <property type="match status" value="1"/>
</dbReference>
<dbReference type="SUPFAM" id="SSF48452">
    <property type="entry name" value="TPR-like"/>
    <property type="match status" value="1"/>
</dbReference>
<reference evidence="2 3" key="1">
    <citation type="journal article" date="2020" name="Nature">
        <title>Bacterial chemolithoautotrophy via manganese oxidation.</title>
        <authorList>
            <person name="Yu H."/>
            <person name="Leadbetter J.R."/>
        </authorList>
    </citation>
    <scope>NUCLEOTIDE SEQUENCE [LARGE SCALE GENOMIC DNA]</scope>
    <source>
        <strain evidence="2 3">Mn-1</strain>
    </source>
</reference>
<sequence>MTRLERMRKLVELDPKSEITHFGLGQACYDEGLFAEGASAMARAIEIKPDYTAAYEILGRCLEKMGNLEEAEAVYLKGIEIGTVRGDMIPTEKMKARLNRVKGKRALPDSPAGPSSGAA</sequence>
<dbReference type="InterPro" id="IPR011990">
    <property type="entry name" value="TPR-like_helical_dom_sf"/>
</dbReference>
<dbReference type="AlphaFoldDB" id="A0A7X6DL63"/>
<comment type="caution">
    <text evidence="2">The sequence shown here is derived from an EMBL/GenBank/DDBJ whole genome shotgun (WGS) entry which is preliminary data.</text>
</comment>
<feature type="region of interest" description="Disordered" evidence="1">
    <location>
        <begin position="100"/>
        <end position="119"/>
    </location>
</feature>
<evidence type="ECO:0000313" key="2">
    <source>
        <dbReference type="EMBL" id="NKE69230.1"/>
    </source>
</evidence>
<dbReference type="Proteomes" id="UP000534783">
    <property type="component" value="Unassembled WGS sequence"/>
</dbReference>